<reference evidence="2 3" key="1">
    <citation type="submission" date="2015-11" db="EMBL/GenBank/DDBJ databases">
        <title>Evidence for parallel genomic evolution in an endosymbiosis of termite gut flagellates.</title>
        <authorList>
            <person name="Zheng H."/>
        </authorList>
    </citation>
    <scope>NUCLEOTIDE SEQUENCE [LARGE SCALE GENOMIC DNA]</scope>
    <source>
        <strain evidence="2 3">CET450</strain>
    </source>
</reference>
<proteinExistence type="predicted"/>
<dbReference type="EMBL" id="LNVX01000475">
    <property type="protein sequence ID" value="OEG70093.1"/>
    <property type="molecule type" value="Genomic_DNA"/>
</dbReference>
<protein>
    <recommendedName>
        <fullName evidence="4">Lipoprotein</fullName>
    </recommendedName>
</protein>
<evidence type="ECO:0008006" key="4">
    <source>
        <dbReference type="Google" id="ProtNLM"/>
    </source>
</evidence>
<sequence length="76" mass="8577">MKKTLVFVLVFMLAFTGCTKFREIMNGGHNKSEIKQEERNGMGLSNTDLLFFGTIAFTVSVIVFLGLRSESRKQVN</sequence>
<evidence type="ECO:0000256" key="1">
    <source>
        <dbReference type="SAM" id="Phobius"/>
    </source>
</evidence>
<feature type="transmembrane region" description="Helical" evidence="1">
    <location>
        <begin position="49"/>
        <end position="67"/>
    </location>
</feature>
<keyword evidence="1" id="KW-0812">Transmembrane</keyword>
<gene>
    <name evidence="2" type="ORF">ATZ36_06250</name>
</gene>
<accession>A0A1E5IIY7</accession>
<comment type="caution">
    <text evidence="2">The sequence shown here is derived from an EMBL/GenBank/DDBJ whole genome shotgun (WGS) entry which is preliminary data.</text>
</comment>
<dbReference type="PROSITE" id="PS51257">
    <property type="entry name" value="PROKAR_LIPOPROTEIN"/>
    <property type="match status" value="1"/>
</dbReference>
<dbReference type="Proteomes" id="UP000095237">
    <property type="component" value="Unassembled WGS sequence"/>
</dbReference>
<name>A0A1E5IIY7_ENDTX</name>
<keyword evidence="1" id="KW-1133">Transmembrane helix</keyword>
<keyword evidence="1" id="KW-0472">Membrane</keyword>
<evidence type="ECO:0000313" key="3">
    <source>
        <dbReference type="Proteomes" id="UP000095237"/>
    </source>
</evidence>
<evidence type="ECO:0000313" key="2">
    <source>
        <dbReference type="EMBL" id="OEG70093.1"/>
    </source>
</evidence>
<organism evidence="2 3">
    <name type="scientific">Endomicrobium trichonymphae</name>
    <dbReference type="NCBI Taxonomy" id="1408204"/>
    <lineage>
        <taxon>Bacteria</taxon>
        <taxon>Pseudomonadati</taxon>
        <taxon>Elusimicrobiota</taxon>
        <taxon>Endomicrobiia</taxon>
        <taxon>Endomicrobiales</taxon>
        <taxon>Endomicrobiaceae</taxon>
        <taxon>Candidatus Endomicrobiellum</taxon>
    </lineage>
</organism>
<keyword evidence="3" id="KW-1185">Reference proteome</keyword>
<dbReference type="AlphaFoldDB" id="A0A1E5IIY7"/>